<feature type="transmembrane region" description="Helical" evidence="1">
    <location>
        <begin position="6"/>
        <end position="29"/>
    </location>
</feature>
<evidence type="ECO:0000313" key="3">
    <source>
        <dbReference type="Proteomes" id="UP000465301"/>
    </source>
</evidence>
<evidence type="ECO:0008006" key="4">
    <source>
        <dbReference type="Google" id="ProtNLM"/>
    </source>
</evidence>
<feature type="transmembrane region" description="Helical" evidence="1">
    <location>
        <begin position="50"/>
        <end position="70"/>
    </location>
</feature>
<proteinExistence type="predicted"/>
<feature type="transmembrane region" description="Helical" evidence="1">
    <location>
        <begin position="209"/>
        <end position="229"/>
    </location>
</feature>
<keyword evidence="1" id="KW-1133">Transmembrane helix</keyword>
<reference evidence="2 3" key="1">
    <citation type="journal article" date="2019" name="Emerg. Microbes Infect.">
        <title>Comprehensive subspecies identification of 175 nontuberculous mycobacteria species based on 7547 genomic profiles.</title>
        <authorList>
            <person name="Matsumoto Y."/>
            <person name="Kinjo T."/>
            <person name="Motooka D."/>
            <person name="Nabeya D."/>
            <person name="Jung N."/>
            <person name="Uechi K."/>
            <person name="Horii T."/>
            <person name="Iida T."/>
            <person name="Fujita J."/>
            <person name="Nakamura S."/>
        </authorList>
    </citation>
    <scope>NUCLEOTIDE SEQUENCE [LARGE SCALE GENOMIC DNA]</scope>
    <source>
        <strain evidence="2 3">JCM 30726</strain>
    </source>
</reference>
<comment type="caution">
    <text evidence="2">The sequence shown here is derived from an EMBL/GenBank/DDBJ whole genome shotgun (WGS) entry which is preliminary data.</text>
</comment>
<name>A0A7I9Z6Q9_9MYCO</name>
<accession>A0A7I9Z6Q9</accession>
<keyword evidence="1" id="KW-0472">Membrane</keyword>
<evidence type="ECO:0000313" key="2">
    <source>
        <dbReference type="EMBL" id="GFG96548.1"/>
    </source>
</evidence>
<dbReference type="InterPro" id="IPR025333">
    <property type="entry name" value="DUF4239"/>
</dbReference>
<sequence>MSGSGLPLWLLLVCVVAVAIAIATGSLWLGRRILPGKRHGNDHNPAMTSYLTVVGFVYGALLGFTVVATWEHFSSTQVVVSAEASALTTMYRQTVAMPEPERTEIQELLRKYAGAVAGPEWNRQHDDGARAAITRMYRTVGRQQPNIAAKPINQQFLNQLGDLASDRNERIVGTKPRIPALMWAGLIFGAVVLIAFTGLLRLGSTVGHLVVSSTLAVLLGLLLCIVFELDHSYATDQRITSGPFQHALDIFDAVDNDSRYFPR</sequence>
<keyword evidence="3" id="KW-1185">Reference proteome</keyword>
<keyword evidence="1" id="KW-0812">Transmembrane</keyword>
<protein>
    <recommendedName>
        <fullName evidence="4">DUF4239 domain-containing protein</fullName>
    </recommendedName>
</protein>
<organism evidence="2 3">
    <name type="scientific">Mycobacterium timonense</name>
    <dbReference type="NCBI Taxonomy" id="701043"/>
    <lineage>
        <taxon>Bacteria</taxon>
        <taxon>Bacillati</taxon>
        <taxon>Actinomycetota</taxon>
        <taxon>Actinomycetes</taxon>
        <taxon>Mycobacteriales</taxon>
        <taxon>Mycobacteriaceae</taxon>
        <taxon>Mycobacterium</taxon>
        <taxon>Mycobacterium avium complex (MAC)</taxon>
    </lineage>
</organism>
<dbReference type="Proteomes" id="UP000465301">
    <property type="component" value="Unassembled WGS sequence"/>
</dbReference>
<feature type="transmembrane region" description="Helical" evidence="1">
    <location>
        <begin position="180"/>
        <end position="202"/>
    </location>
</feature>
<evidence type="ECO:0000256" key="1">
    <source>
        <dbReference type="SAM" id="Phobius"/>
    </source>
</evidence>
<dbReference type="RefSeq" id="WP_163709515.1">
    <property type="nucleotide sequence ID" value="NZ_BLLA01000001.1"/>
</dbReference>
<dbReference type="AlphaFoldDB" id="A0A7I9Z6Q9"/>
<dbReference type="EMBL" id="BLLA01000001">
    <property type="protein sequence ID" value="GFG96548.1"/>
    <property type="molecule type" value="Genomic_DNA"/>
</dbReference>
<gene>
    <name evidence="2" type="ORF">MTIM_24270</name>
</gene>
<dbReference type="Pfam" id="PF14023">
    <property type="entry name" value="Bestrophin-like"/>
    <property type="match status" value="1"/>
</dbReference>